<evidence type="ECO:0000313" key="1">
    <source>
        <dbReference type="EMBL" id="WUR02582.1"/>
    </source>
</evidence>
<protein>
    <submittedName>
        <fullName evidence="1">Uncharacterized protein</fullName>
    </submittedName>
</protein>
<evidence type="ECO:0000313" key="2">
    <source>
        <dbReference type="Proteomes" id="UP001334084"/>
    </source>
</evidence>
<accession>A0AAX4J9K6</accession>
<keyword evidence="2" id="KW-1185">Reference proteome</keyword>
<dbReference type="AlphaFoldDB" id="A0AAX4J9K6"/>
<gene>
    <name evidence="1" type="ORF">VNE69_02108</name>
</gene>
<dbReference type="KEGG" id="vnx:VNE69_02108"/>
<dbReference type="Proteomes" id="UP001334084">
    <property type="component" value="Chromosome 2"/>
</dbReference>
<dbReference type="GeneID" id="90540398"/>
<sequence>MLLFILLIKSTEYNLSTRETQSQIQQNNQVTEIYVNDLEKILAEPYEEIESMDIEYLDDLEMWLSGNVYLESEKNFSTGNQSQMIFDDEKTLQIKENLNKKLIDMNTKYIDFLRKKQKKIDEIISKPSNVKLNLEEKKTINKKKIAYNIIFNKYRKICKNRISLLKIKILEIKMLDKTIILNALNFIEKFNKFFVSENRYQNIKPAPLKFLDRCKIDIWKVETLINLNFVPDLIETIKYYYENIKKHDVETINQIIEDLEAINIEYYNFCDNKNLIISSNNEIIDIINKKQKIKKAPKNITR</sequence>
<reference evidence="1" key="1">
    <citation type="journal article" date="2024" name="BMC Genomics">
        <title>Functional annotation of a divergent genome using sequence and structure-based similarity.</title>
        <authorList>
            <person name="Svedberg D."/>
            <person name="Winiger R.R."/>
            <person name="Berg A."/>
            <person name="Sharma H."/>
            <person name="Tellgren-Roth C."/>
            <person name="Debrunner-Vossbrinck B.A."/>
            <person name="Vossbrinck C.R."/>
            <person name="Barandun J."/>
        </authorList>
    </citation>
    <scope>NUCLEOTIDE SEQUENCE</scope>
    <source>
        <strain evidence="1">Illinois isolate</strain>
    </source>
</reference>
<organism evidence="1 2">
    <name type="scientific">Vairimorpha necatrix</name>
    <dbReference type="NCBI Taxonomy" id="6039"/>
    <lineage>
        <taxon>Eukaryota</taxon>
        <taxon>Fungi</taxon>
        <taxon>Fungi incertae sedis</taxon>
        <taxon>Microsporidia</taxon>
        <taxon>Nosematidae</taxon>
        <taxon>Vairimorpha</taxon>
    </lineage>
</organism>
<dbReference type="EMBL" id="CP142727">
    <property type="protein sequence ID" value="WUR02582.1"/>
    <property type="molecule type" value="Genomic_DNA"/>
</dbReference>
<proteinExistence type="predicted"/>
<name>A0AAX4J9K6_9MICR</name>
<dbReference type="RefSeq" id="XP_065328727.1">
    <property type="nucleotide sequence ID" value="XM_065472655.1"/>
</dbReference>